<name>A0A9W8NAB0_9PEZI</name>
<gene>
    <name evidence="2" type="ORF">NPX13_g7467</name>
</gene>
<evidence type="ECO:0000313" key="2">
    <source>
        <dbReference type="EMBL" id="KAJ3565542.1"/>
    </source>
</evidence>
<dbReference type="EMBL" id="JANPWZ010001473">
    <property type="protein sequence ID" value="KAJ3565542.1"/>
    <property type="molecule type" value="Genomic_DNA"/>
</dbReference>
<dbReference type="AlphaFoldDB" id="A0A9W8NAB0"/>
<protein>
    <submittedName>
        <fullName evidence="2">Uncharacterized protein</fullName>
    </submittedName>
</protein>
<feature type="region of interest" description="Disordered" evidence="1">
    <location>
        <begin position="61"/>
        <end position="88"/>
    </location>
</feature>
<accession>A0A9W8NAB0</accession>
<sequence>MFDDSHDDDYDDGWTGSNNDYGIKQLTMRELGSCLERAYGPVTHAQHTRILHVMLVGRQAGDTDTDTDMNREAERQEEGAEQALGIRRTLTGRGRKKVQVRVIIDHDRLSHTYNVQCKKSGWGWFVLERNVRASASRCSDQELQTTGLAVLYDRDTACLQKKIYVDNSSGAW</sequence>
<proteinExistence type="predicted"/>
<comment type="caution">
    <text evidence="2">The sequence shown here is derived from an EMBL/GenBank/DDBJ whole genome shotgun (WGS) entry which is preliminary data.</text>
</comment>
<feature type="compositionally biased region" description="Basic and acidic residues" evidence="1">
    <location>
        <begin position="68"/>
        <end position="78"/>
    </location>
</feature>
<dbReference type="Proteomes" id="UP001148614">
    <property type="component" value="Unassembled WGS sequence"/>
</dbReference>
<reference evidence="2" key="1">
    <citation type="submission" date="2022-07" db="EMBL/GenBank/DDBJ databases">
        <title>Genome Sequence of Xylaria arbuscula.</title>
        <authorList>
            <person name="Buettner E."/>
        </authorList>
    </citation>
    <scope>NUCLEOTIDE SEQUENCE</scope>
    <source>
        <strain evidence="2">VT107</strain>
    </source>
</reference>
<evidence type="ECO:0000313" key="3">
    <source>
        <dbReference type="Proteomes" id="UP001148614"/>
    </source>
</evidence>
<keyword evidence="3" id="KW-1185">Reference proteome</keyword>
<evidence type="ECO:0000256" key="1">
    <source>
        <dbReference type="SAM" id="MobiDB-lite"/>
    </source>
</evidence>
<organism evidence="2 3">
    <name type="scientific">Xylaria arbuscula</name>
    <dbReference type="NCBI Taxonomy" id="114810"/>
    <lineage>
        <taxon>Eukaryota</taxon>
        <taxon>Fungi</taxon>
        <taxon>Dikarya</taxon>
        <taxon>Ascomycota</taxon>
        <taxon>Pezizomycotina</taxon>
        <taxon>Sordariomycetes</taxon>
        <taxon>Xylariomycetidae</taxon>
        <taxon>Xylariales</taxon>
        <taxon>Xylariaceae</taxon>
        <taxon>Xylaria</taxon>
    </lineage>
</organism>